<keyword evidence="10" id="KW-0472">Membrane</keyword>
<comment type="subunit">
    <text evidence="13">Homodimer (via PDZ domain). Interacts with SCN10A. Found in a complex with SCN10A. Interacts with DRP2. Identified in a dystroglycan complex that contains at least PRX, DRP2, UTRN, DMD and DAG1. Detected in a complex composed of at least EZR, AHNAK, PPL and PRX. Identified in a complex with EZR, AHNAK, BFSP1, BFSP2, ANK2, PLEC, VIM and spectrin.</text>
</comment>
<evidence type="ECO:0000256" key="15">
    <source>
        <dbReference type="SAM" id="MobiDB-lite"/>
    </source>
</evidence>
<dbReference type="InterPro" id="IPR001478">
    <property type="entry name" value="PDZ"/>
</dbReference>
<gene>
    <name evidence="17" type="primary">PRX</name>
</gene>
<reference evidence="17 18" key="1">
    <citation type="submission" date="2012-03" db="EMBL/GenBank/DDBJ databases">
        <title>Whole Genome Assembly of Papio anubis.</title>
        <authorList>
            <person name="Liu Y.L."/>
            <person name="Abraham K.A."/>
            <person name="Akbar H.A."/>
            <person name="Ali S.A."/>
            <person name="Anosike U.A."/>
            <person name="Aqrawi P.A."/>
            <person name="Arias F.A."/>
            <person name="Attaway T.A."/>
            <person name="Awwad R.A."/>
            <person name="Babu C.B."/>
            <person name="Bandaranaike D.B."/>
            <person name="Battles P.B."/>
            <person name="Bell A.B."/>
            <person name="Beltran B.B."/>
            <person name="Berhane-Mersha D.B."/>
            <person name="Bess C.B."/>
            <person name="Bickham C.B."/>
            <person name="Bolden T.B."/>
            <person name="Carter K.C."/>
            <person name="Chau D.C."/>
            <person name="Chavez A.C."/>
            <person name="Clerc-Blankenburg K.C."/>
            <person name="Coyle M.C."/>
            <person name="Dao M.D."/>
            <person name="Davila M.L.D."/>
            <person name="Davy-Carroll L.D."/>
            <person name="Denson S.D."/>
            <person name="Dinh H.D."/>
            <person name="Fernandez S.F."/>
            <person name="Fernando P.F."/>
            <person name="Forbes L.F."/>
            <person name="Francis C.F."/>
            <person name="Francisco L.F."/>
            <person name="Fu Q.F."/>
            <person name="Garcia-Iii R.G."/>
            <person name="Garrett T.G."/>
            <person name="Gross S.G."/>
            <person name="Gubbala S.G."/>
            <person name="Hirani K.H."/>
            <person name="Hogues M.H."/>
            <person name="Hollins B.H."/>
            <person name="Jackson L.J."/>
            <person name="Javaid M.J."/>
            <person name="Jhangiani S.J."/>
            <person name="Johnson A.J."/>
            <person name="Johnson B.J."/>
            <person name="Jones J.J."/>
            <person name="Joshi V.J."/>
            <person name="Kalu J.K."/>
            <person name="Khan N.K."/>
            <person name="Korchina V.K."/>
            <person name="Kovar C.K."/>
            <person name="Lago L.L."/>
            <person name="Lara F.L."/>
            <person name="Le T.-K.L."/>
            <person name="Lee S.L."/>
            <person name="Legall-Iii F.L."/>
            <person name="Lemon S.L."/>
            <person name="Liu J.L."/>
            <person name="Liu Y.-S.L."/>
            <person name="Liyanage D.L."/>
            <person name="Lopez J.L."/>
            <person name="Lorensuhewa L.L."/>
            <person name="Mata R.M."/>
            <person name="Mathew T.M."/>
            <person name="Mercado C.M."/>
            <person name="Mercado I.M."/>
            <person name="Morales K.M."/>
            <person name="Morgan M.M."/>
            <person name="Munidasa M.M."/>
            <person name="Ngo D.N."/>
            <person name="Nguyen L.N."/>
            <person name="Nguyen T.N."/>
            <person name="Nguyen N.N."/>
            <person name="Obregon M.O."/>
            <person name="Okwuonu G.O."/>
            <person name="Ongeri F.O."/>
            <person name="Onwere C.O."/>
            <person name="Osifeso I.O."/>
            <person name="Parra A.P."/>
            <person name="Patil S.P."/>
            <person name="Perez A.P."/>
            <person name="Perez Y.P."/>
            <person name="Pham C.P."/>
            <person name="Pu L.-L.P."/>
            <person name="Puazo M.P."/>
            <person name="Quiroz J.Q."/>
            <person name="Rouhana J.R."/>
            <person name="Ruiz M.R."/>
            <person name="Ruiz S.-J.R."/>
            <person name="Saada N.S."/>
            <person name="Santibanez J.S."/>
            <person name="Scheel M.S."/>
            <person name="Schneider B.S."/>
            <person name="Simmons D.S."/>
            <person name="Sisson I.S."/>
            <person name="Tang L.-Y.T."/>
            <person name="Thornton R.T."/>
            <person name="Tisius J.T."/>
            <person name="Toledanes G.T."/>
            <person name="Trejos Z.T."/>
            <person name="Usmani K.U."/>
            <person name="Varghese R.V."/>
            <person name="Vattathil S.V."/>
            <person name="Vee V.V."/>
            <person name="Walker D.W."/>
            <person name="Weissenberger G.W."/>
            <person name="White C.W."/>
            <person name="Williams A.W."/>
            <person name="Woodworth J.W."/>
            <person name="Wright R.W."/>
            <person name="Zhu Y.Z."/>
            <person name="Han Y.H."/>
            <person name="Newsham I.N."/>
            <person name="Nazareth L.N."/>
            <person name="Worley K.W."/>
            <person name="Muzny D.M."/>
            <person name="Rogers J.R."/>
            <person name="Gibbs R.G."/>
        </authorList>
    </citation>
    <scope>NUCLEOTIDE SEQUENCE [LARGE SCALE GENOMIC DNA]</scope>
</reference>
<dbReference type="HOGENOM" id="CLU_252008_0_0_1"/>
<evidence type="ECO:0000313" key="18">
    <source>
        <dbReference type="Proteomes" id="UP000028761"/>
    </source>
</evidence>
<evidence type="ECO:0000256" key="13">
    <source>
        <dbReference type="ARBA" id="ARBA00065379"/>
    </source>
</evidence>
<dbReference type="PANTHER" id="PTHR23348">
    <property type="entry name" value="PERIAXIN/AHNAK"/>
    <property type="match status" value="1"/>
</dbReference>
<organism evidence="17 18">
    <name type="scientific">Papio anubis</name>
    <name type="common">Olive baboon</name>
    <dbReference type="NCBI Taxonomy" id="9555"/>
    <lineage>
        <taxon>Eukaryota</taxon>
        <taxon>Metazoa</taxon>
        <taxon>Chordata</taxon>
        <taxon>Craniata</taxon>
        <taxon>Vertebrata</taxon>
        <taxon>Euteleostomi</taxon>
        <taxon>Mammalia</taxon>
        <taxon>Eutheria</taxon>
        <taxon>Euarchontoglires</taxon>
        <taxon>Primates</taxon>
        <taxon>Haplorrhini</taxon>
        <taxon>Catarrhini</taxon>
        <taxon>Cercopithecidae</taxon>
        <taxon>Cercopithecinae</taxon>
        <taxon>Papio</taxon>
    </lineage>
</organism>
<evidence type="ECO:0000256" key="11">
    <source>
        <dbReference type="ARBA" id="ARBA00023242"/>
    </source>
</evidence>
<keyword evidence="7" id="KW-0597">Phosphoprotein</keyword>
<dbReference type="GO" id="GO:0070161">
    <property type="term" value="C:anchoring junction"/>
    <property type="evidence" value="ECO:0007669"/>
    <property type="project" value="UniProtKB-SubCell"/>
</dbReference>
<evidence type="ECO:0000259" key="16">
    <source>
        <dbReference type="PROSITE" id="PS50106"/>
    </source>
</evidence>
<protein>
    <recommendedName>
        <fullName evidence="14">Periaxin</fullName>
    </recommendedName>
</protein>
<evidence type="ECO:0000256" key="6">
    <source>
        <dbReference type="ARBA" id="ARBA00022490"/>
    </source>
</evidence>
<dbReference type="GeneTree" id="ENSGT00940000160366"/>
<feature type="region of interest" description="Disordered" evidence="15">
    <location>
        <begin position="1131"/>
        <end position="1151"/>
    </location>
</feature>
<dbReference type="InterPro" id="IPR052082">
    <property type="entry name" value="Myelin_sheath_structural"/>
</dbReference>
<dbReference type="GO" id="GO:0005737">
    <property type="term" value="C:cytoplasm"/>
    <property type="evidence" value="ECO:0007669"/>
    <property type="project" value="UniProtKB-SubCell"/>
</dbReference>
<dbReference type="GO" id="GO:0005634">
    <property type="term" value="C:nucleus"/>
    <property type="evidence" value="ECO:0007669"/>
    <property type="project" value="UniProtKB-SubCell"/>
</dbReference>
<dbReference type="Proteomes" id="UP000028761">
    <property type="component" value="Chromosome 20"/>
</dbReference>
<evidence type="ECO:0000313" key="17">
    <source>
        <dbReference type="Ensembl" id="ENSPANP00000003891.3"/>
    </source>
</evidence>
<comment type="subcellular location">
    <subcellularLocation>
        <location evidence="2">Cell junction</location>
    </subcellularLocation>
    <subcellularLocation>
        <location evidence="3">Cell membrane</location>
        <topology evidence="3">Peripheral membrane protein</topology>
        <orientation evidence="3">Cytoplasmic side</orientation>
    </subcellularLocation>
    <subcellularLocation>
        <location evidence="4">Cytoplasm</location>
    </subcellularLocation>
    <subcellularLocation>
        <location evidence="1">Nucleus</location>
    </subcellularLocation>
</comment>
<dbReference type="PROSITE" id="PS50106">
    <property type="entry name" value="PDZ"/>
    <property type="match status" value="1"/>
</dbReference>
<name>A0A0A0MUW0_PAPAN</name>
<comment type="similarity">
    <text evidence="12">Belongs to the periaxin family.</text>
</comment>
<evidence type="ECO:0000256" key="1">
    <source>
        <dbReference type="ARBA" id="ARBA00004123"/>
    </source>
</evidence>
<evidence type="ECO:0000256" key="10">
    <source>
        <dbReference type="ARBA" id="ARBA00023136"/>
    </source>
</evidence>
<dbReference type="eggNOG" id="ENOG502QS7Y">
    <property type="taxonomic scope" value="Eukaryota"/>
</dbReference>
<dbReference type="SUPFAM" id="SSF50156">
    <property type="entry name" value="PDZ domain-like"/>
    <property type="match status" value="1"/>
</dbReference>
<dbReference type="InterPro" id="IPR036034">
    <property type="entry name" value="PDZ_sf"/>
</dbReference>
<dbReference type="GO" id="GO:0005886">
    <property type="term" value="C:plasma membrane"/>
    <property type="evidence" value="ECO:0007669"/>
    <property type="project" value="UniProtKB-SubCell"/>
</dbReference>
<keyword evidence="8" id="KW-0677">Repeat</keyword>
<feature type="domain" description="PDZ" evidence="16">
    <location>
        <begin position="16"/>
        <end position="85"/>
    </location>
</feature>
<dbReference type="Gene3D" id="2.30.42.10">
    <property type="match status" value="1"/>
</dbReference>
<dbReference type="Bgee" id="ENSPANG00000010722">
    <property type="expression patterns" value="Expressed in lung and 41 other cell types or tissues"/>
</dbReference>
<evidence type="ECO:0000256" key="5">
    <source>
        <dbReference type="ARBA" id="ARBA00022475"/>
    </source>
</evidence>
<evidence type="ECO:0000256" key="14">
    <source>
        <dbReference type="ARBA" id="ARBA00067259"/>
    </source>
</evidence>
<evidence type="ECO:0000256" key="4">
    <source>
        <dbReference type="ARBA" id="ARBA00004496"/>
    </source>
</evidence>
<keyword evidence="6" id="KW-0963">Cytoplasm</keyword>
<keyword evidence="5" id="KW-1003">Cell membrane</keyword>
<reference evidence="17" key="2">
    <citation type="submission" date="2025-08" db="UniProtKB">
        <authorList>
            <consortium name="Ensembl"/>
        </authorList>
    </citation>
    <scope>IDENTIFICATION</scope>
</reference>
<accession>A0A0A0MUW0</accession>
<dbReference type="STRING" id="9555.ENSPANP00000003891"/>
<evidence type="ECO:0000256" key="12">
    <source>
        <dbReference type="ARBA" id="ARBA00060817"/>
    </source>
</evidence>
<evidence type="ECO:0000256" key="8">
    <source>
        <dbReference type="ARBA" id="ARBA00022737"/>
    </source>
</evidence>
<keyword evidence="9" id="KW-0965">Cell junction</keyword>
<dbReference type="PANTHER" id="PTHR23348:SF42">
    <property type="entry name" value="PERIAXIN"/>
    <property type="match status" value="1"/>
</dbReference>
<dbReference type="FunFam" id="2.30.42.10:FF:000149">
    <property type="entry name" value="Periaxin"/>
    <property type="match status" value="1"/>
</dbReference>
<dbReference type="SMART" id="SM00228">
    <property type="entry name" value="PDZ"/>
    <property type="match status" value="1"/>
</dbReference>
<feature type="compositionally biased region" description="Acidic residues" evidence="15">
    <location>
        <begin position="1234"/>
        <end position="1243"/>
    </location>
</feature>
<dbReference type="GO" id="GO:0043484">
    <property type="term" value="P:regulation of RNA splicing"/>
    <property type="evidence" value="ECO:0007669"/>
    <property type="project" value="TreeGrafter"/>
</dbReference>
<sequence>MEARSRSAEELRRAELVEIIVETEAQTGVSGINVAGGGKEGIFVRELREDSPAARSLSLQEGDQLLSARVFFENFKYEDALRLLQCAEPYKVSFCLKRTVPTGDLALRPGTVSGYEIKGPRAKVAKLNIQSLSPVKKKKMVPGALGVPADLAPVDVEFSFPKFSRLRRGLKAEAAKGPVPAAPVRRRLQLPRLRVREVAEEAQAARLAAAAPPPRKAKVEAEVAAGARFTAPQVELVGPRLPGAEVGVPQVSAPKAAPSAEAAGGFALHLPTLGLGAPAPPAVEAPAVEIQVPQVELPALPSLPALPPLPCLETREGAVSVVVPTLDVAAPTVGVDLALPGAEVEARGEAPEVALKMPRLSFPRFGARAKEVAEAKVAKGIPEARVKGPRLRMPTFGLSLLEPRPAAPEVVESKLKLPTIKMPSLGIGVSGPEVKVPKGPEVKLPKAPEVKLPKVPEAALPEVRLPEVELPKVSEMKLPKVPEMAVPEVRLPEVQLPKVPEMKVPEMKLPKVPEMKLPEMKLPEVKLPKVPEMAVPDVHLPEVQLPKAPEMKLPKMPEMAVPEVRLPEVQLPKVSEMKLPKVPEMAVPDVHLPEVQLPKVSEMKVPDVKLPEIKLPKVPEMAVPDVHLPEVQLPKVSEIRMPEVQLPKVPDVHLPKAPEVKLPRAPEVQLKAAKAEQAEGMEFGFKMPKMTMPKLGRAESPSRGKPGEAGAEVSGKLVTLPCLQPEVDGEAHVGVPSLTLPSVELDLPGALGLERQVPATEMGKVERVEGPEVREVGFRVPSVEIVTPQLPTVEIEEGRLEMMEMKVKPSSKFSLPKFGLSGPKVAKAEAEGPGRATKLKVSKFAISLPKARVGAEAEAKGAGEAGLLPALDLSIPQLSLDAHLPSGKAEVAGADLKVKGPRFALPKFGVRGRDTEAAELVPGMAELEGKGWGWDGRVKMPKLKMPSFGLARGKEAEVQGERASPGEKAESTAVQLKIPEVELVTLGAQEEGRAEGAVAISGMQLSGLKVSTARQVVTEGHEAGLRMPPLGISLPQVELTGFGEVGTPGQQAESMAPSAEDTAGCRVQVPQVTLSLPGAQVAGGELLVGEGVFKMPTVTVPQLELDVGLSREAQAGEVATGKGGLRLKLPTLGTGAGVGGESAEEQPPGDERTFRLSLPEVELSPPGGNHAEYQVADGEGEAGHKLKVRLPRFGLAWAKEGAEEGEKAKSPKLRLPRVGFSQSEMVTGEGSPSPEEEEEEEGSGEGALGRRGRVRVRLPRVGLAAPSKASRGQEGDAAPKSPVREKSPKFRFPRVSLSPKARSGSGDQEEGGFRVRLPSVGFSETGAPGPARMEGAQAAAV</sequence>
<dbReference type="CDD" id="cd00136">
    <property type="entry name" value="PDZ_canonical"/>
    <property type="match status" value="1"/>
</dbReference>
<feature type="region of interest" description="Disordered" evidence="15">
    <location>
        <begin position="1201"/>
        <end position="1341"/>
    </location>
</feature>
<keyword evidence="18" id="KW-1185">Reference proteome</keyword>
<evidence type="ECO:0000256" key="7">
    <source>
        <dbReference type="ARBA" id="ARBA00022553"/>
    </source>
</evidence>
<reference evidence="17" key="3">
    <citation type="submission" date="2025-09" db="UniProtKB">
        <authorList>
            <consortium name="Ensembl"/>
        </authorList>
    </citation>
    <scope>IDENTIFICATION</scope>
</reference>
<dbReference type="GO" id="GO:0032287">
    <property type="term" value="P:peripheral nervous system myelin maintenance"/>
    <property type="evidence" value="ECO:0007669"/>
    <property type="project" value="TreeGrafter"/>
</dbReference>
<keyword evidence="11" id="KW-0539">Nucleus</keyword>
<evidence type="ECO:0000256" key="9">
    <source>
        <dbReference type="ARBA" id="ARBA00022949"/>
    </source>
</evidence>
<evidence type="ECO:0000256" key="3">
    <source>
        <dbReference type="ARBA" id="ARBA00004413"/>
    </source>
</evidence>
<proteinExistence type="inferred from homology"/>
<evidence type="ECO:0000256" key="2">
    <source>
        <dbReference type="ARBA" id="ARBA00004282"/>
    </source>
</evidence>
<dbReference type="Ensembl" id="ENSPANT00000017865.3">
    <property type="protein sequence ID" value="ENSPANP00000003891.3"/>
    <property type="gene ID" value="ENSPANG00000010722.3"/>
</dbReference>